<dbReference type="SUPFAM" id="SSF47240">
    <property type="entry name" value="Ferritin-like"/>
    <property type="match status" value="1"/>
</dbReference>
<protein>
    <submittedName>
        <fullName evidence="1">Ferritin-like domain-containing protein</fullName>
    </submittedName>
</protein>
<evidence type="ECO:0000313" key="1">
    <source>
        <dbReference type="EMBL" id="KAA5532316.1"/>
    </source>
</evidence>
<dbReference type="AlphaFoldDB" id="A0A5M6CAW8"/>
<dbReference type="CDD" id="cd00657">
    <property type="entry name" value="Ferritin_like"/>
    <property type="match status" value="1"/>
</dbReference>
<gene>
    <name evidence="1" type="ORF">F0919_16105</name>
</gene>
<accession>A0A5M6CAW8</accession>
<dbReference type="Proteomes" id="UP000323632">
    <property type="component" value="Unassembled WGS sequence"/>
</dbReference>
<reference evidence="1 2" key="1">
    <citation type="submission" date="2019-09" db="EMBL/GenBank/DDBJ databases">
        <title>Genome sequence and assembly of Taibaiella sp.</title>
        <authorList>
            <person name="Chhetri G."/>
        </authorList>
    </citation>
    <scope>NUCLEOTIDE SEQUENCE [LARGE SCALE GENOMIC DNA]</scope>
    <source>
        <strain evidence="1 2">KVB11</strain>
    </source>
</reference>
<evidence type="ECO:0000313" key="2">
    <source>
        <dbReference type="Proteomes" id="UP000323632"/>
    </source>
</evidence>
<name>A0A5M6CAW8_9BACT</name>
<dbReference type="RefSeq" id="WP_150033819.1">
    <property type="nucleotide sequence ID" value="NZ_VWSH01000004.1"/>
</dbReference>
<organism evidence="1 2">
    <name type="scientific">Taibaiella lutea</name>
    <dbReference type="NCBI Taxonomy" id="2608001"/>
    <lineage>
        <taxon>Bacteria</taxon>
        <taxon>Pseudomonadati</taxon>
        <taxon>Bacteroidota</taxon>
        <taxon>Chitinophagia</taxon>
        <taxon>Chitinophagales</taxon>
        <taxon>Chitinophagaceae</taxon>
        <taxon>Taibaiella</taxon>
    </lineage>
</organism>
<dbReference type="EMBL" id="VWSH01000004">
    <property type="protein sequence ID" value="KAA5532316.1"/>
    <property type="molecule type" value="Genomic_DNA"/>
</dbReference>
<dbReference type="InterPro" id="IPR009078">
    <property type="entry name" value="Ferritin-like_SF"/>
</dbReference>
<proteinExistence type="predicted"/>
<dbReference type="Pfam" id="PF13668">
    <property type="entry name" value="Ferritin_2"/>
    <property type="match status" value="1"/>
</dbReference>
<sequence length="231" mass="24887">MIQEKSFLEDEGVQRATISRRNFFTWAGIGIVSTTILASCDKDKTPDNGNAPVDLGGGDIGILNYAYALEQLEAAFYTQVLAAPYSSMSASESQLLNDIRMHEVAHREFFKNALGSHAIPYLTPNFSSIDFTNRTSVLETAKAFEDLGVSAYNGAGQLISDSNYLVLAGKIVSVEARHAAYIRDLLNNGSFADDTVIGSDGLEKSKSPSEVLSIAGTYIKDTISAKNLPTS</sequence>
<comment type="caution">
    <text evidence="1">The sequence shown here is derived from an EMBL/GenBank/DDBJ whole genome shotgun (WGS) entry which is preliminary data.</text>
</comment>
<keyword evidence="2" id="KW-1185">Reference proteome</keyword>